<protein>
    <submittedName>
        <fullName evidence="2">Uncharacterized protein</fullName>
    </submittedName>
</protein>
<name>A0A803PIQ2_CANSA</name>
<proteinExistence type="predicted"/>
<feature type="compositionally biased region" description="Basic and acidic residues" evidence="1">
    <location>
        <begin position="1"/>
        <end position="17"/>
    </location>
</feature>
<evidence type="ECO:0000256" key="1">
    <source>
        <dbReference type="SAM" id="MobiDB-lite"/>
    </source>
</evidence>
<feature type="region of interest" description="Disordered" evidence="1">
    <location>
        <begin position="1"/>
        <end position="24"/>
    </location>
</feature>
<dbReference type="Proteomes" id="UP000596661">
    <property type="component" value="Chromosome 4"/>
</dbReference>
<keyword evidence="3" id="KW-1185">Reference proteome</keyword>
<reference evidence="2" key="1">
    <citation type="submission" date="2018-11" db="EMBL/GenBank/DDBJ databases">
        <authorList>
            <person name="Grassa J C."/>
        </authorList>
    </citation>
    <scope>NUCLEOTIDE SEQUENCE [LARGE SCALE GENOMIC DNA]</scope>
</reference>
<accession>A0A803PIQ2</accession>
<dbReference type="Gramene" id="evm.model.04.78">
    <property type="protein sequence ID" value="cds.evm.model.04.78"/>
    <property type="gene ID" value="evm.TU.04.78"/>
</dbReference>
<dbReference type="AlphaFoldDB" id="A0A803PIQ2"/>
<organism evidence="2 3">
    <name type="scientific">Cannabis sativa</name>
    <name type="common">Hemp</name>
    <name type="synonym">Marijuana</name>
    <dbReference type="NCBI Taxonomy" id="3483"/>
    <lineage>
        <taxon>Eukaryota</taxon>
        <taxon>Viridiplantae</taxon>
        <taxon>Streptophyta</taxon>
        <taxon>Embryophyta</taxon>
        <taxon>Tracheophyta</taxon>
        <taxon>Spermatophyta</taxon>
        <taxon>Magnoliopsida</taxon>
        <taxon>eudicotyledons</taxon>
        <taxon>Gunneridae</taxon>
        <taxon>Pentapetalae</taxon>
        <taxon>rosids</taxon>
        <taxon>fabids</taxon>
        <taxon>Rosales</taxon>
        <taxon>Cannabaceae</taxon>
        <taxon>Cannabis</taxon>
    </lineage>
</organism>
<dbReference type="EMBL" id="UZAU01000358">
    <property type="status" value="NOT_ANNOTATED_CDS"/>
    <property type="molecule type" value="Genomic_DNA"/>
</dbReference>
<sequence>MELKSLANRDKGKRPVVEEDDSDFAPPLHCEAFVRKSEDRNWCVQFKKIRYSHRSDETLKAAFSSVSSGTFCQSGKVFGDNTWRYQK</sequence>
<evidence type="ECO:0000313" key="2">
    <source>
        <dbReference type="EnsemblPlants" id="cds.evm.model.04.78"/>
    </source>
</evidence>
<dbReference type="EnsemblPlants" id="evm.model.04.78">
    <property type="protein sequence ID" value="cds.evm.model.04.78"/>
    <property type="gene ID" value="evm.TU.04.78"/>
</dbReference>
<reference evidence="2" key="2">
    <citation type="submission" date="2021-03" db="UniProtKB">
        <authorList>
            <consortium name="EnsemblPlants"/>
        </authorList>
    </citation>
    <scope>IDENTIFICATION</scope>
</reference>
<evidence type="ECO:0000313" key="3">
    <source>
        <dbReference type="Proteomes" id="UP000596661"/>
    </source>
</evidence>